<dbReference type="Proteomes" id="UP000694569">
    <property type="component" value="Unplaced"/>
</dbReference>
<reference evidence="1" key="2">
    <citation type="submission" date="2025-09" db="UniProtKB">
        <authorList>
            <consortium name="Ensembl"/>
        </authorList>
    </citation>
    <scope>IDENTIFICATION</scope>
</reference>
<dbReference type="OrthoDB" id="272810at2759"/>
<organism evidence="1 2">
    <name type="scientific">Leptobrachium leishanense</name>
    <name type="common">Leishan spiny toad</name>
    <dbReference type="NCBI Taxonomy" id="445787"/>
    <lineage>
        <taxon>Eukaryota</taxon>
        <taxon>Metazoa</taxon>
        <taxon>Chordata</taxon>
        <taxon>Craniata</taxon>
        <taxon>Vertebrata</taxon>
        <taxon>Euteleostomi</taxon>
        <taxon>Amphibia</taxon>
        <taxon>Batrachia</taxon>
        <taxon>Anura</taxon>
        <taxon>Pelobatoidea</taxon>
        <taxon>Megophryidae</taxon>
        <taxon>Leptobrachium</taxon>
    </lineage>
</organism>
<proteinExistence type="predicted"/>
<dbReference type="GeneTree" id="ENSGT01040000241632"/>
<evidence type="ECO:0000313" key="2">
    <source>
        <dbReference type="Proteomes" id="UP000694569"/>
    </source>
</evidence>
<dbReference type="AlphaFoldDB" id="A0A8C5N2U6"/>
<sequence>MVHVKSEALAVKISQEINYAKSLYYEQQLMLRLTEEHENLDMDS</sequence>
<name>A0A8C5N2U6_9ANUR</name>
<accession>A0A8C5N2U6</accession>
<dbReference type="Ensembl" id="ENSLLET00000023019.1">
    <property type="protein sequence ID" value="ENSLLEP00000022162.1"/>
    <property type="gene ID" value="ENSLLEG00000014063.1"/>
</dbReference>
<keyword evidence="2" id="KW-1185">Reference proteome</keyword>
<reference evidence="1" key="1">
    <citation type="submission" date="2025-08" db="UniProtKB">
        <authorList>
            <consortium name="Ensembl"/>
        </authorList>
    </citation>
    <scope>IDENTIFICATION</scope>
</reference>
<evidence type="ECO:0000313" key="1">
    <source>
        <dbReference type="Ensembl" id="ENSLLEP00000022162.1"/>
    </source>
</evidence>
<protein>
    <submittedName>
        <fullName evidence="1">Uncharacterized protein</fullName>
    </submittedName>
</protein>